<evidence type="ECO:0008006" key="5">
    <source>
        <dbReference type="Google" id="ProtNLM"/>
    </source>
</evidence>
<comment type="caution">
    <text evidence="3">The sequence shown here is derived from an EMBL/GenBank/DDBJ whole genome shotgun (WGS) entry which is preliminary data.</text>
</comment>
<reference evidence="3 4" key="1">
    <citation type="journal article" date="2018" name="Sci. Rep.">
        <title>Comparative analysis of the Pocillopora damicornis genome highlights role of immune system in coral evolution.</title>
        <authorList>
            <person name="Cunning R."/>
            <person name="Bay R.A."/>
            <person name="Gillette P."/>
            <person name="Baker A.C."/>
            <person name="Traylor-Knowles N."/>
        </authorList>
    </citation>
    <scope>NUCLEOTIDE SEQUENCE [LARGE SCALE GENOMIC DNA]</scope>
    <source>
        <strain evidence="3">RSMAS</strain>
        <tissue evidence="3">Whole animal</tissue>
    </source>
</reference>
<feature type="coiled-coil region" evidence="1">
    <location>
        <begin position="895"/>
        <end position="971"/>
    </location>
</feature>
<dbReference type="OrthoDB" id="188741at2759"/>
<dbReference type="STRING" id="46731.A0A3M6TA72"/>
<dbReference type="PANTHER" id="PTHR16275:SF8">
    <property type="entry name" value="COILED-COIL DOMAIN-CONTAINING PROTEIN 40"/>
    <property type="match status" value="1"/>
</dbReference>
<dbReference type="Gene3D" id="1.20.5.170">
    <property type="match status" value="1"/>
</dbReference>
<dbReference type="InterPro" id="IPR037386">
    <property type="entry name" value="CCDC40"/>
</dbReference>
<sequence>MRFYTKWAEKVAVTTLHVGPFLLFRVKIRIITEDVRFTNKEMVNDVTKIAGSRLESPRKQNSILNMADRLGENGPTDSEGKGDERRPVSGRSKGSADSKKSIQDAVSKLTVNALKEFRLSDPSDVDTVVTGAESEGLVPTATLTQDIPTFDPRGALGAQTLLSEDITGSGEEARDDEIEGDIGEDGDEGLSDEEESGSDGESDMVVLDPDHPLMVRFQAAYKSHLIRQQEKVNLELRELTEDLKTKKREREELGVQLYGVQQELARQQMLLEKEHDNFSSENHLRQQSEKLLEETKELHDKTVKDAIHQRKQAKELRTEVENLAARLHYMEEAKEDVRADIAVMRRAAEKADTEVTKAELEKKKQDLLVDRLTQTVDRLREEIDMFETQCAAQMEETKAAQKALSEAITEIEALQLEKKQLTQQWYSSLIGMRRRDEAYAAMQEALSLQRQRIQAIETEIEGYRKSISKAQEQNEQITLMHNKIEADISMVKKLVAVSRNKQEVLKTEYSKYSRTLHETEQQLNRAETEVTLKENEITALRKQIEREFGEKIKLEDNIMEKMRSQLTLDKAAQYTKKMTDKLRRRATELESSVAEVENEISRDILDISNTTTRVRQLQDVMDNLNEEIHQKNGTISKIEGEIVKRNAIIERKQSTIDQFNKKIDQLRSKDGGEEIGPLELQIHTLQKQIEARLNEITELQQFWLRNQSELVKTLKDVQKQSEDMEYFKKQYTILLQKKLRIEGEINSHNSEMRDIERNIRGMQNDMTKLNTLITQESGLREALQQGTVLMESDFIQALKEAEGESINMQNQIDALKEEKERLLNSLVEAERQIMLWEKKTQLAREAKNAVDMEYGQGEIKSMKAEIHRMQENDKFDQGVKSGDAQAKMGKVSNTKGTFQKKLAEMKKKIKQTNQDANACDTDIQVLREKQMTVSRDLEEKQTTCLQLQTTADELEVQIDTLSEERQRNLADIVAKQQKLKYYNQLKNGRYTPLCKTPETLEAELQKQRARLQSLMTIVDRLNQEFPQAQPALRKITLSLGYRGIPEEAAA</sequence>
<dbReference type="GO" id="GO:0005737">
    <property type="term" value="C:cytoplasm"/>
    <property type="evidence" value="ECO:0007669"/>
    <property type="project" value="TreeGrafter"/>
</dbReference>
<name>A0A3M6TA72_POCDA</name>
<dbReference type="Proteomes" id="UP000275408">
    <property type="component" value="Unassembled WGS sequence"/>
</dbReference>
<keyword evidence="4" id="KW-1185">Reference proteome</keyword>
<feature type="coiled-coil region" evidence="1">
    <location>
        <begin position="738"/>
        <end position="772"/>
    </location>
</feature>
<dbReference type="EMBL" id="RCHS01004029">
    <property type="protein sequence ID" value="RMX38292.1"/>
    <property type="molecule type" value="Genomic_DNA"/>
</dbReference>
<proteinExistence type="predicted"/>
<feature type="compositionally biased region" description="Basic and acidic residues" evidence="2">
    <location>
        <begin position="78"/>
        <end position="87"/>
    </location>
</feature>
<dbReference type="Pfam" id="PF08647">
    <property type="entry name" value="BRE1"/>
    <property type="match status" value="1"/>
</dbReference>
<evidence type="ECO:0000313" key="4">
    <source>
        <dbReference type="Proteomes" id="UP000275408"/>
    </source>
</evidence>
<feature type="region of interest" description="Disordered" evidence="2">
    <location>
        <begin position="163"/>
        <end position="205"/>
    </location>
</feature>
<feature type="compositionally biased region" description="Acidic residues" evidence="2">
    <location>
        <begin position="173"/>
        <end position="202"/>
    </location>
</feature>
<evidence type="ECO:0000256" key="2">
    <source>
        <dbReference type="SAM" id="MobiDB-lite"/>
    </source>
</evidence>
<feature type="coiled-coil region" evidence="1">
    <location>
        <begin position="303"/>
        <end position="669"/>
    </location>
</feature>
<dbReference type="GO" id="GO:0035082">
    <property type="term" value="P:axoneme assembly"/>
    <property type="evidence" value="ECO:0007669"/>
    <property type="project" value="InterPro"/>
</dbReference>
<evidence type="ECO:0000256" key="1">
    <source>
        <dbReference type="SAM" id="Coils"/>
    </source>
</evidence>
<feature type="region of interest" description="Disordered" evidence="2">
    <location>
        <begin position="65"/>
        <end position="102"/>
    </location>
</feature>
<dbReference type="AlphaFoldDB" id="A0A3M6TA72"/>
<dbReference type="PANTHER" id="PTHR16275">
    <property type="entry name" value="COILED-COIL DOMAIN-CONTAINING PROTEIN 40"/>
    <property type="match status" value="1"/>
</dbReference>
<gene>
    <name evidence="3" type="ORF">pdam_00010917</name>
</gene>
<feature type="coiled-coil region" evidence="1">
    <location>
        <begin position="222"/>
        <end position="256"/>
    </location>
</feature>
<protein>
    <recommendedName>
        <fullName evidence="5">Coiled-coil domain-containing protein 40</fullName>
    </recommendedName>
</protein>
<keyword evidence="1" id="KW-0175">Coiled coil</keyword>
<accession>A0A3M6TA72</accession>
<evidence type="ECO:0000313" key="3">
    <source>
        <dbReference type="EMBL" id="RMX38292.1"/>
    </source>
</evidence>
<feature type="coiled-coil region" evidence="1">
    <location>
        <begin position="798"/>
        <end position="839"/>
    </location>
</feature>
<organism evidence="3 4">
    <name type="scientific">Pocillopora damicornis</name>
    <name type="common">Cauliflower coral</name>
    <name type="synonym">Millepora damicornis</name>
    <dbReference type="NCBI Taxonomy" id="46731"/>
    <lineage>
        <taxon>Eukaryota</taxon>
        <taxon>Metazoa</taxon>
        <taxon>Cnidaria</taxon>
        <taxon>Anthozoa</taxon>
        <taxon>Hexacorallia</taxon>
        <taxon>Scleractinia</taxon>
        <taxon>Astrocoeniina</taxon>
        <taxon>Pocilloporidae</taxon>
        <taxon>Pocillopora</taxon>
    </lineage>
</organism>